<evidence type="ECO:0000313" key="2">
    <source>
        <dbReference type="EMBL" id="TFK85764.1"/>
    </source>
</evidence>
<dbReference type="EMBL" id="ML211234">
    <property type="protein sequence ID" value="TFK85764.1"/>
    <property type="molecule type" value="Genomic_DNA"/>
</dbReference>
<evidence type="ECO:0000256" key="1">
    <source>
        <dbReference type="SAM" id="MobiDB-lite"/>
    </source>
</evidence>
<organism evidence="2 3">
    <name type="scientific">Polyporus arcularius HHB13444</name>
    <dbReference type="NCBI Taxonomy" id="1314778"/>
    <lineage>
        <taxon>Eukaryota</taxon>
        <taxon>Fungi</taxon>
        <taxon>Dikarya</taxon>
        <taxon>Basidiomycota</taxon>
        <taxon>Agaricomycotina</taxon>
        <taxon>Agaricomycetes</taxon>
        <taxon>Polyporales</taxon>
        <taxon>Polyporaceae</taxon>
        <taxon>Polyporus</taxon>
    </lineage>
</organism>
<evidence type="ECO:0000313" key="3">
    <source>
        <dbReference type="Proteomes" id="UP000308197"/>
    </source>
</evidence>
<feature type="region of interest" description="Disordered" evidence="1">
    <location>
        <begin position="1"/>
        <end position="22"/>
    </location>
</feature>
<gene>
    <name evidence="2" type="ORF">K466DRAFT_177930</name>
</gene>
<dbReference type="InParanoid" id="A0A5C3P7Y7"/>
<dbReference type="AlphaFoldDB" id="A0A5C3P7Y7"/>
<reference evidence="2 3" key="1">
    <citation type="journal article" date="2019" name="Nat. Ecol. Evol.">
        <title>Megaphylogeny resolves global patterns of mushroom evolution.</title>
        <authorList>
            <person name="Varga T."/>
            <person name="Krizsan K."/>
            <person name="Foldi C."/>
            <person name="Dima B."/>
            <person name="Sanchez-Garcia M."/>
            <person name="Sanchez-Ramirez S."/>
            <person name="Szollosi G.J."/>
            <person name="Szarkandi J.G."/>
            <person name="Papp V."/>
            <person name="Albert L."/>
            <person name="Andreopoulos W."/>
            <person name="Angelini C."/>
            <person name="Antonin V."/>
            <person name="Barry K.W."/>
            <person name="Bougher N.L."/>
            <person name="Buchanan P."/>
            <person name="Buyck B."/>
            <person name="Bense V."/>
            <person name="Catcheside P."/>
            <person name="Chovatia M."/>
            <person name="Cooper J."/>
            <person name="Damon W."/>
            <person name="Desjardin D."/>
            <person name="Finy P."/>
            <person name="Geml J."/>
            <person name="Haridas S."/>
            <person name="Hughes K."/>
            <person name="Justo A."/>
            <person name="Karasinski D."/>
            <person name="Kautmanova I."/>
            <person name="Kiss B."/>
            <person name="Kocsube S."/>
            <person name="Kotiranta H."/>
            <person name="LaButti K.M."/>
            <person name="Lechner B.E."/>
            <person name="Liimatainen K."/>
            <person name="Lipzen A."/>
            <person name="Lukacs Z."/>
            <person name="Mihaltcheva S."/>
            <person name="Morgado L.N."/>
            <person name="Niskanen T."/>
            <person name="Noordeloos M.E."/>
            <person name="Ohm R.A."/>
            <person name="Ortiz-Santana B."/>
            <person name="Ovrebo C."/>
            <person name="Racz N."/>
            <person name="Riley R."/>
            <person name="Savchenko A."/>
            <person name="Shiryaev A."/>
            <person name="Soop K."/>
            <person name="Spirin V."/>
            <person name="Szebenyi C."/>
            <person name="Tomsovsky M."/>
            <person name="Tulloss R.E."/>
            <person name="Uehling J."/>
            <person name="Grigoriev I.V."/>
            <person name="Vagvolgyi C."/>
            <person name="Papp T."/>
            <person name="Martin F.M."/>
            <person name="Miettinen O."/>
            <person name="Hibbett D.S."/>
            <person name="Nagy L.G."/>
        </authorList>
    </citation>
    <scope>NUCLEOTIDE SEQUENCE [LARGE SCALE GENOMIC DNA]</scope>
    <source>
        <strain evidence="2 3">HHB13444</strain>
    </source>
</reference>
<feature type="region of interest" description="Disordered" evidence="1">
    <location>
        <begin position="67"/>
        <end position="129"/>
    </location>
</feature>
<keyword evidence="3" id="KW-1185">Reference proteome</keyword>
<sequence length="286" mass="31091">MDGERTVRGETRDGGETVGGDARSAPVRATCLFCICARRELIPPAAPPIFVFAIDRPAACLSIFRAPPRRSPYPAQRPRNLHRKTRPAAAPTRPARACRCSEVQPSAGLRPRREQETPLEPPSPSRLPAHEQVDARGAQWRALCHFPGRSRIPRTAVAPHQGRCPRSQCMTSNPRCAVSSFPARRVVPPRPVSYSHARGQRDCGMGHLTAVPAVLPLSVGPCCSQCAAARCSGHRVMPTKAKVRASAADTTLKHLRPRRTAASSFRSPFKSLQDGFRALLTFPASP</sequence>
<proteinExistence type="predicted"/>
<feature type="compositionally biased region" description="Low complexity" evidence="1">
    <location>
        <begin position="87"/>
        <end position="100"/>
    </location>
</feature>
<protein>
    <submittedName>
        <fullName evidence="2">Uncharacterized protein</fullName>
    </submittedName>
</protein>
<accession>A0A5C3P7Y7</accession>
<feature type="compositionally biased region" description="Basic and acidic residues" evidence="1">
    <location>
        <begin position="1"/>
        <end position="15"/>
    </location>
</feature>
<name>A0A5C3P7Y7_9APHY</name>
<dbReference type="Proteomes" id="UP000308197">
    <property type="component" value="Unassembled WGS sequence"/>
</dbReference>